<dbReference type="OrthoDB" id="3477286at2759"/>
<dbReference type="PANTHER" id="PTHR24148">
    <property type="entry name" value="ANKYRIN REPEAT DOMAIN-CONTAINING PROTEIN 39 HOMOLOG-RELATED"/>
    <property type="match status" value="1"/>
</dbReference>
<evidence type="ECO:0000313" key="3">
    <source>
        <dbReference type="EMBL" id="QRD02858.1"/>
    </source>
</evidence>
<feature type="region of interest" description="Disordered" evidence="1">
    <location>
        <begin position="242"/>
        <end position="261"/>
    </location>
</feature>
<dbReference type="EMBL" id="CP069036">
    <property type="protein sequence ID" value="QRD02858.1"/>
    <property type="molecule type" value="Genomic_DNA"/>
</dbReference>
<evidence type="ECO:0000259" key="2">
    <source>
        <dbReference type="Pfam" id="PF06985"/>
    </source>
</evidence>
<dbReference type="InterPro" id="IPR010730">
    <property type="entry name" value="HET"/>
</dbReference>
<accession>A0A7U2FCS4</accession>
<feature type="domain" description="Heterokaryon incompatibility" evidence="2">
    <location>
        <begin position="2"/>
        <end position="188"/>
    </location>
</feature>
<evidence type="ECO:0000313" key="4">
    <source>
        <dbReference type="Proteomes" id="UP000663193"/>
    </source>
</evidence>
<dbReference type="PANTHER" id="PTHR24148:SF73">
    <property type="entry name" value="HET DOMAIN PROTEIN (AFU_ORTHOLOGUE AFUA_8G01020)"/>
    <property type="match status" value="1"/>
</dbReference>
<reference evidence="4" key="1">
    <citation type="journal article" date="2021" name="BMC Genomics">
        <title>Chromosome-level genome assembly and manually-curated proteome of model necrotroph Parastagonospora nodorum Sn15 reveals a genome-wide trove of candidate effector homologs, and redundancy of virulence-related functions within an accessory chromosome.</title>
        <authorList>
            <person name="Bertazzoni S."/>
            <person name="Jones D.A.B."/>
            <person name="Phan H.T."/>
            <person name="Tan K.-C."/>
            <person name="Hane J.K."/>
        </authorList>
    </citation>
    <scope>NUCLEOTIDE SEQUENCE [LARGE SCALE GENOMIC DNA]</scope>
    <source>
        <strain evidence="4">SN15 / ATCC MYA-4574 / FGSC 10173)</strain>
    </source>
</reference>
<keyword evidence="4" id="KW-1185">Reference proteome</keyword>
<dbReference type="VEuPathDB" id="FungiDB:JI435_115810"/>
<proteinExistence type="predicted"/>
<dbReference type="Pfam" id="PF06985">
    <property type="entry name" value="HET"/>
    <property type="match status" value="1"/>
</dbReference>
<evidence type="ECO:0000256" key="1">
    <source>
        <dbReference type="SAM" id="MobiDB-lite"/>
    </source>
</evidence>
<organism evidence="3 4">
    <name type="scientific">Phaeosphaeria nodorum (strain SN15 / ATCC MYA-4574 / FGSC 10173)</name>
    <name type="common">Glume blotch fungus</name>
    <name type="synonym">Parastagonospora nodorum</name>
    <dbReference type="NCBI Taxonomy" id="321614"/>
    <lineage>
        <taxon>Eukaryota</taxon>
        <taxon>Fungi</taxon>
        <taxon>Dikarya</taxon>
        <taxon>Ascomycota</taxon>
        <taxon>Pezizomycotina</taxon>
        <taxon>Dothideomycetes</taxon>
        <taxon>Pleosporomycetidae</taxon>
        <taxon>Pleosporales</taxon>
        <taxon>Pleosporineae</taxon>
        <taxon>Phaeosphaeriaceae</taxon>
        <taxon>Parastagonospora</taxon>
    </lineage>
</organism>
<sequence length="516" mass="59198">MYTAISYCAGDPKHTRVLVVNGLPFNAFANLLQAIEETCFNLLDSGRNKNEKVSVWVDQICINQSDPQERAEQVNFMYEIYQSALNVAVCLTTHEFAQDLATRQSDRAIRCIEQVHKDVPHLVRFLASAQDSCSETWKSVSNEKEETSSQLNTYLQAAVEDEDFALGWLDVQRMRRMPWFSRAWVLQEYASHQDVVFLFAWQHIVARKLAAVLLAYLWRGKVSTAVEQKMVQIHGDLDALSTNSQRAGPNQGTNPSSFSSDQNVYNTLKSKSYISQQRRPLIDLLDHSRMAIASDKRDHIYSCLGLAEQTYGIRPYYGQDVSVEDLFTNIMRLLLLNTKDINLIERASTAFSGYSETLPSWVPDWRRPITLADAKYYYDRYDKEVHTIGESTAHIMFLGDGKILETKGVLMDSLVGEVEVHVWCGKRIERIYTLRSPQNVSSLPHAHVETWPPRKGDEVWKLCGSNRLFLLRKDGERHVFLRGVHVSNVENMEIEHGGFTESDVDLERQRKTLWIH</sequence>
<dbReference type="AlphaFoldDB" id="A0A7U2FCS4"/>
<dbReference type="Proteomes" id="UP000663193">
    <property type="component" value="Chromosome 14"/>
</dbReference>
<gene>
    <name evidence="3" type="ORF">JI435_115810</name>
</gene>
<protein>
    <recommendedName>
        <fullName evidence="2">Heterokaryon incompatibility domain-containing protein</fullName>
    </recommendedName>
</protein>
<name>A0A7U2FCS4_PHANO</name>
<dbReference type="InterPro" id="IPR052895">
    <property type="entry name" value="HetReg/Transcr_Mod"/>
</dbReference>